<accession>A0D0V6</accession>
<dbReference type="InParanoid" id="A0D0V6"/>
<sequence>MSFNNQNYMYEEFKVEEIQFIPQIRQAKSIVANPNKINKKFLYQFNQDIRFVHFAQPIKKTKIIPPINARISLVVNLLKCLSNMKCFNVPLVMQIFCINLKAQQFVHSARKQQSGPINYQIRLPNYLKAQKNKIEGYCILQFLLIIQTQNSNFWNF</sequence>
<dbReference type="OrthoDB" id="287129at2759"/>
<dbReference type="EMBL" id="CT868241">
    <property type="protein sequence ID" value="CAK76673.1"/>
    <property type="molecule type" value="Genomic_DNA"/>
</dbReference>
<keyword evidence="2" id="KW-1185">Reference proteome</keyword>
<reference evidence="1 2" key="1">
    <citation type="journal article" date="2006" name="Nature">
        <title>Global trends of whole-genome duplications revealed by the ciliate Paramecium tetraurelia.</title>
        <authorList>
            <consortium name="Genoscope"/>
            <person name="Aury J.-M."/>
            <person name="Jaillon O."/>
            <person name="Duret L."/>
            <person name="Noel B."/>
            <person name="Jubin C."/>
            <person name="Porcel B.M."/>
            <person name="Segurens B."/>
            <person name="Daubin V."/>
            <person name="Anthouard V."/>
            <person name="Aiach N."/>
            <person name="Arnaiz O."/>
            <person name="Billaut A."/>
            <person name="Beisson J."/>
            <person name="Blanc I."/>
            <person name="Bouhouche K."/>
            <person name="Camara F."/>
            <person name="Duharcourt S."/>
            <person name="Guigo R."/>
            <person name="Gogendeau D."/>
            <person name="Katinka M."/>
            <person name="Keller A.-M."/>
            <person name="Kissmehl R."/>
            <person name="Klotz C."/>
            <person name="Koll F."/>
            <person name="Le Moue A."/>
            <person name="Lepere C."/>
            <person name="Malinsky S."/>
            <person name="Nowacki M."/>
            <person name="Nowak J.K."/>
            <person name="Plattner H."/>
            <person name="Poulain J."/>
            <person name="Ruiz F."/>
            <person name="Serrano V."/>
            <person name="Zagulski M."/>
            <person name="Dessen P."/>
            <person name="Betermier M."/>
            <person name="Weissenbach J."/>
            <person name="Scarpelli C."/>
            <person name="Schachter V."/>
            <person name="Sperling L."/>
            <person name="Meyer E."/>
            <person name="Cohen J."/>
            <person name="Wincker P."/>
        </authorList>
    </citation>
    <scope>NUCLEOTIDE SEQUENCE [LARGE SCALE GENOMIC DNA]</scope>
    <source>
        <strain evidence="1 2">Stock d4-2</strain>
    </source>
</reference>
<dbReference type="RefSeq" id="XP_001444070.1">
    <property type="nucleotide sequence ID" value="XM_001444033.1"/>
</dbReference>
<gene>
    <name evidence="1" type="ORF">GSPATT00012225001</name>
</gene>
<dbReference type="GeneID" id="5029854"/>
<evidence type="ECO:0008006" key="3">
    <source>
        <dbReference type="Google" id="ProtNLM"/>
    </source>
</evidence>
<dbReference type="KEGG" id="ptm:GSPATT00012225001"/>
<evidence type="ECO:0000313" key="1">
    <source>
        <dbReference type="EMBL" id="CAK76673.1"/>
    </source>
</evidence>
<proteinExistence type="predicted"/>
<name>A0D0V6_PARTE</name>
<evidence type="ECO:0000313" key="2">
    <source>
        <dbReference type="Proteomes" id="UP000000600"/>
    </source>
</evidence>
<dbReference type="Proteomes" id="UP000000600">
    <property type="component" value="Unassembled WGS sequence"/>
</dbReference>
<organism evidence="1 2">
    <name type="scientific">Paramecium tetraurelia</name>
    <dbReference type="NCBI Taxonomy" id="5888"/>
    <lineage>
        <taxon>Eukaryota</taxon>
        <taxon>Sar</taxon>
        <taxon>Alveolata</taxon>
        <taxon>Ciliophora</taxon>
        <taxon>Intramacronucleata</taxon>
        <taxon>Oligohymenophorea</taxon>
        <taxon>Peniculida</taxon>
        <taxon>Parameciidae</taxon>
        <taxon>Paramecium</taxon>
    </lineage>
</organism>
<dbReference type="HOGENOM" id="CLU_1690132_0_0_1"/>
<protein>
    <recommendedName>
        <fullName evidence="3">Transmembrane protein</fullName>
    </recommendedName>
</protein>
<dbReference type="AlphaFoldDB" id="A0D0V6"/>